<dbReference type="PANTHER" id="PTHR31589">
    <property type="entry name" value="PROTEIN, PUTATIVE (DUF239)-RELATED-RELATED"/>
    <property type="match status" value="1"/>
</dbReference>
<feature type="domain" description="Neprosin PEP catalytic" evidence="2">
    <location>
        <begin position="162"/>
        <end position="417"/>
    </location>
</feature>
<organism evidence="3 4">
    <name type="scientific">Eruca vesicaria subsp. sativa</name>
    <name type="common">Garden rocket</name>
    <name type="synonym">Eruca sativa</name>
    <dbReference type="NCBI Taxonomy" id="29727"/>
    <lineage>
        <taxon>Eukaryota</taxon>
        <taxon>Viridiplantae</taxon>
        <taxon>Streptophyta</taxon>
        <taxon>Embryophyta</taxon>
        <taxon>Tracheophyta</taxon>
        <taxon>Spermatophyta</taxon>
        <taxon>Magnoliopsida</taxon>
        <taxon>eudicotyledons</taxon>
        <taxon>Gunneridae</taxon>
        <taxon>Pentapetalae</taxon>
        <taxon>rosids</taxon>
        <taxon>malvids</taxon>
        <taxon>Brassicales</taxon>
        <taxon>Brassicaceae</taxon>
        <taxon>Brassiceae</taxon>
        <taxon>Eruca</taxon>
    </lineage>
</organism>
<evidence type="ECO:0000313" key="3">
    <source>
        <dbReference type="EMBL" id="CAH8383771.1"/>
    </source>
</evidence>
<dbReference type="PROSITE" id="PS52045">
    <property type="entry name" value="NEPROSIN_PEP_CD"/>
    <property type="match status" value="2"/>
</dbReference>
<proteinExistence type="predicted"/>
<keyword evidence="4" id="KW-1185">Reference proteome</keyword>
<evidence type="ECO:0000256" key="1">
    <source>
        <dbReference type="SAM" id="SignalP"/>
    </source>
</evidence>
<evidence type="ECO:0000259" key="2">
    <source>
        <dbReference type="PROSITE" id="PS52045"/>
    </source>
</evidence>
<dbReference type="InterPro" id="IPR025521">
    <property type="entry name" value="Neprosin_propep"/>
</dbReference>
<protein>
    <recommendedName>
        <fullName evidence="2">Neprosin PEP catalytic domain-containing protein</fullName>
    </recommendedName>
</protein>
<dbReference type="Pfam" id="PF03080">
    <property type="entry name" value="Neprosin"/>
    <property type="match status" value="2"/>
</dbReference>
<accession>A0ABC8LK19</accession>
<dbReference type="AlphaFoldDB" id="A0ABC8LK19"/>
<feature type="chain" id="PRO_5044859451" description="Neprosin PEP catalytic domain-containing protein" evidence="1">
    <location>
        <begin position="26"/>
        <end position="758"/>
    </location>
</feature>
<dbReference type="EMBL" id="CAKOAT010597375">
    <property type="protein sequence ID" value="CAH8383771.1"/>
    <property type="molecule type" value="Genomic_DNA"/>
</dbReference>
<name>A0ABC8LK19_ERUVS</name>
<dbReference type="Pfam" id="PF14365">
    <property type="entry name" value="Neprosin_AP"/>
    <property type="match status" value="2"/>
</dbReference>
<sequence>MSTRVSFLLALVMTVVVILTSPVISGENEFSELKIRTHLKRLNKPALKSIKSPDGDVIDCVPITDQPALTHPLLINHTVQMRPSFNPESVFSESKVSSNTTKKQQPSAISQLWHVNGKCPENTVPIRRTTKEDLYRASSVEKFGMKNQKSVPKPRSYEPASVLTQNGHQHAIMYVEDGVFYGAKAKINVWKPNVEMPNEFSLAQIWVLGGNFNSDLNSIEAGWQVSPQLYGDSRTRLFTYWTSDAYQGTGCYNLLCSGFVQINREIAMGGSISPLSSFGDSQYDITILIWKDPKEGHWWLQFGEKYIIGYWPASLFSYLSESASMIEWGGEVVNSQSEEGQHTTTQMGSGRFAEEGWGRASYFKNVQVVDGSNELRSPENLQLSDQQEIKVQRLLKRLNKPAHKSIKSEDGDIIDCVPITNQPAFDHPLLKNHTIQMRPSFVPEGGSTHTKNEAKAITQVWHKNGVCPDNTVPIRRTKKEDILRAKSIESFGKKTHRSFGKGTHQNNPGAGHEYAIMNSRDGNYYGTKFVINMWRPEVEVPNEFSLAQTWLSSGDGYDINTIEAGLQVCPVLYGDNNLRLFVYWTSDYYQSTGCYNNGCSGFVQTSKVITPGGSFSQVSQYDGAQYGLPMLIWKSNGNWWLMIGEEYVGYWPGKLFTSLGDRATTVQWGGEIVNRRTNGRHTNTDMGSGHFADEWYKKASYFRKLETVDGANTLREPQGLYPYASNGNCYNIKAGGTGSSYWGNHFFYGGPGRNANCL</sequence>
<dbReference type="Proteomes" id="UP001642260">
    <property type="component" value="Unassembled WGS sequence"/>
</dbReference>
<reference evidence="3 4" key="1">
    <citation type="submission" date="2022-03" db="EMBL/GenBank/DDBJ databases">
        <authorList>
            <person name="Macdonald S."/>
            <person name="Ahmed S."/>
            <person name="Newling K."/>
        </authorList>
    </citation>
    <scope>NUCLEOTIDE SEQUENCE [LARGE SCALE GENOMIC DNA]</scope>
</reference>
<comment type="caution">
    <text evidence="3">The sequence shown here is derived from an EMBL/GenBank/DDBJ whole genome shotgun (WGS) entry which is preliminary data.</text>
</comment>
<dbReference type="InterPro" id="IPR053168">
    <property type="entry name" value="Glutamic_endopeptidase"/>
</dbReference>
<keyword evidence="1" id="KW-0732">Signal</keyword>
<dbReference type="Gene3D" id="3.90.1320.10">
    <property type="entry name" value="Outer-capsid protein sigma 3, large lobe"/>
    <property type="match status" value="2"/>
</dbReference>
<gene>
    <name evidence="3" type="ORF">ERUC_LOCUS36254</name>
</gene>
<dbReference type="InterPro" id="IPR004314">
    <property type="entry name" value="Neprosin"/>
</dbReference>
<evidence type="ECO:0000313" key="4">
    <source>
        <dbReference type="Proteomes" id="UP001642260"/>
    </source>
</evidence>
<dbReference type="PANTHER" id="PTHR31589:SF217">
    <property type="entry name" value="CARBOXYL-TERMINAL PEPTIDASE"/>
    <property type="match status" value="1"/>
</dbReference>
<feature type="signal peptide" evidence="1">
    <location>
        <begin position="1"/>
        <end position="25"/>
    </location>
</feature>
<feature type="domain" description="Neprosin PEP catalytic" evidence="2">
    <location>
        <begin position="506"/>
        <end position="758"/>
    </location>
</feature>